<dbReference type="Proteomes" id="UP000194309">
    <property type="component" value="Chromosome"/>
</dbReference>
<accession>A0A1X9SRH9</accession>
<dbReference type="Pfam" id="PF13624">
    <property type="entry name" value="SurA_N_3"/>
    <property type="match status" value="1"/>
</dbReference>
<evidence type="ECO:0000313" key="9">
    <source>
        <dbReference type="Proteomes" id="UP000194309"/>
    </source>
</evidence>
<dbReference type="GO" id="GO:0003755">
    <property type="term" value="F:peptidyl-prolyl cis-trans isomerase activity"/>
    <property type="evidence" value="ECO:0007669"/>
    <property type="project" value="InterPro"/>
</dbReference>
<gene>
    <name evidence="8" type="ORF">CIGN_0513</name>
</gene>
<keyword evidence="6" id="KW-0143">Chaperone</keyword>
<dbReference type="AlphaFoldDB" id="A0A1X9SRH9"/>
<comment type="subcellular location">
    <subcellularLocation>
        <location evidence="1">Cell membrane</location>
        <topology evidence="1">Single-pass type II membrane protein</topology>
    </subcellularLocation>
</comment>
<dbReference type="InterPro" id="IPR000297">
    <property type="entry name" value="PPIase_PpiC"/>
</dbReference>
<comment type="similarity">
    <text evidence="7">Belongs to the PpiD chaperone family.</text>
</comment>
<evidence type="ECO:0000313" key="8">
    <source>
        <dbReference type="EMBL" id="ARQ98810.1"/>
    </source>
</evidence>
<keyword evidence="4" id="KW-1133">Transmembrane helix</keyword>
<dbReference type="KEGG" id="cdev:CIGN_0513"/>
<dbReference type="PANTHER" id="PTHR47529:SF1">
    <property type="entry name" value="PERIPLASMIC CHAPERONE PPID"/>
    <property type="match status" value="1"/>
</dbReference>
<organism evidence="8 9">
    <name type="scientific">Campylobacter devanensis</name>
    <dbReference type="NCBI Taxonomy" id="3161138"/>
    <lineage>
        <taxon>Bacteria</taxon>
        <taxon>Pseudomonadati</taxon>
        <taxon>Campylobacterota</taxon>
        <taxon>Epsilonproteobacteria</taxon>
        <taxon>Campylobacterales</taxon>
        <taxon>Campylobacteraceae</taxon>
        <taxon>Campylobacter</taxon>
    </lineage>
</organism>
<evidence type="ECO:0000256" key="1">
    <source>
        <dbReference type="ARBA" id="ARBA00004401"/>
    </source>
</evidence>
<accession>A0A381D874</accession>
<keyword evidence="3" id="KW-0812">Transmembrane</keyword>
<reference evidence="8 9" key="1">
    <citation type="journal article" date="2017" name="Genome Biol. Evol.">
        <title>Comparative Genomic Analysis Identifies a Campylobacter Clade Deficient in Selenium Metabolism.</title>
        <authorList>
            <person name="Miller W.G."/>
            <person name="Yee E."/>
            <person name="Lopes B.S."/>
            <person name="Chapman M.H."/>
            <person name="Huynh S."/>
            <person name="Bono J.L."/>
            <person name="Parker C.T."/>
            <person name="Strachan N.J.C."/>
            <person name="Forbes K.J."/>
        </authorList>
    </citation>
    <scope>NUCLEOTIDE SEQUENCE [LARGE SCALE GENOMIC DNA]</scope>
    <source>
        <strain evidence="8 9">NCTC 13003</strain>
    </source>
</reference>
<dbReference type="InterPro" id="IPR052029">
    <property type="entry name" value="PpiD_chaperone"/>
</dbReference>
<evidence type="ECO:0000256" key="4">
    <source>
        <dbReference type="ARBA" id="ARBA00022989"/>
    </source>
</evidence>
<proteinExistence type="inferred from homology"/>
<evidence type="ECO:0000256" key="5">
    <source>
        <dbReference type="ARBA" id="ARBA00023136"/>
    </source>
</evidence>
<keyword evidence="5" id="KW-0472">Membrane</keyword>
<keyword evidence="2" id="KW-1003">Cell membrane</keyword>
<dbReference type="OrthoDB" id="9788030at2"/>
<keyword evidence="9" id="KW-1185">Reference proteome</keyword>
<dbReference type="InterPro" id="IPR027304">
    <property type="entry name" value="Trigger_fact/SurA_dom_sf"/>
</dbReference>
<dbReference type="GO" id="GO:0005886">
    <property type="term" value="C:plasma membrane"/>
    <property type="evidence" value="ECO:0007669"/>
    <property type="project" value="UniProtKB-SubCell"/>
</dbReference>
<evidence type="ECO:0000256" key="7">
    <source>
        <dbReference type="ARBA" id="ARBA00038408"/>
    </source>
</evidence>
<dbReference type="STRING" id="1660064.CIGN_0513"/>
<dbReference type="Gene3D" id="1.10.4030.10">
    <property type="entry name" value="Porin chaperone SurA, peptide-binding domain"/>
    <property type="match status" value="1"/>
</dbReference>
<name>A0A1X9SRH9_9BACT</name>
<protein>
    <submittedName>
        <fullName evidence="8">Periplasmic folding chaperone</fullName>
    </submittedName>
</protein>
<sequence length="490" mass="56702">MITWMQKHKKYLVVTIWVSTIAFVGAGFVGWGAYDMNTNRAKSVAKVGNRNISIGEFQQKYGTMYEYYINASNGKFSKEQAEQMGLDKIVLQRLIQDNIMLSYADELGLSISEEEIILALMSDASFLTDGKFDKTKYESALKQARISPKDYEQNLANSLLLKKLFSAIRVDVSDKDLDMLAASYFMQDKVSAQIISLDRNSIKVDDVELKSIWEKNKDKYLTQTKYNLKGKFIPKVVSDENLTLLQEYYEENRAQYRDGFDKILSFEAAKERVKDDYDMRQTRKLALSEYLKAKKGEVELEFDLIALDDDYEFEAQELKNTQIGEYIKPVKYRMNYQDGYLISRLDSKDLPKPMNYEEARELIIDEYIDNKLKDSLEIKAKRALDNFSGKDIGFVSRDSMPQIDGLNENEVSEFINSIFARNVKDGYIIVGNKAIIYKITDQKLANANDISQYENLLSNSAYNIKNEQLIDDLLSSLQHRYKIEQYYKGQ</sequence>
<dbReference type="PANTHER" id="PTHR47529">
    <property type="entry name" value="PEPTIDYL-PROLYL CIS-TRANS ISOMERASE D"/>
    <property type="match status" value="1"/>
</dbReference>
<evidence type="ECO:0000256" key="2">
    <source>
        <dbReference type="ARBA" id="ARBA00022475"/>
    </source>
</evidence>
<evidence type="ECO:0000256" key="6">
    <source>
        <dbReference type="ARBA" id="ARBA00023186"/>
    </source>
</evidence>
<dbReference type="EMBL" id="CP018788">
    <property type="protein sequence ID" value="ARQ98810.1"/>
    <property type="molecule type" value="Genomic_DNA"/>
</dbReference>
<dbReference type="Pfam" id="PF13145">
    <property type="entry name" value="Rotamase_2"/>
    <property type="match status" value="1"/>
</dbReference>
<dbReference type="SUPFAM" id="SSF109998">
    <property type="entry name" value="Triger factor/SurA peptide-binding domain-like"/>
    <property type="match status" value="1"/>
</dbReference>
<evidence type="ECO:0000256" key="3">
    <source>
        <dbReference type="ARBA" id="ARBA00022692"/>
    </source>
</evidence>